<dbReference type="Gene3D" id="1.10.472.10">
    <property type="entry name" value="Cyclin-like"/>
    <property type="match status" value="1"/>
</dbReference>
<gene>
    <name evidence="4" type="ORF">RIF29_39257</name>
</gene>
<keyword evidence="5" id="KW-1185">Reference proteome</keyword>
<dbReference type="SUPFAM" id="SSF47954">
    <property type="entry name" value="Cyclin-like"/>
    <property type="match status" value="1"/>
</dbReference>
<dbReference type="InterPro" id="IPR036915">
    <property type="entry name" value="Cyclin-like_sf"/>
</dbReference>
<dbReference type="EMBL" id="JAYWIO010000008">
    <property type="protein sequence ID" value="KAK7244435.1"/>
    <property type="molecule type" value="Genomic_DNA"/>
</dbReference>
<comment type="subunit">
    <text evidence="1">Interacts with the CDC2 protein kinase to form a serine/threonine kinase holoenzyme complex also known as maturation promoting factor (MPF). The cyclin subunit imparts substrate specificity to the complex.</text>
</comment>
<name>A0AAN9E689_CROPI</name>
<dbReference type="AlphaFoldDB" id="A0AAN9E689"/>
<sequence>MASEAALQTMDMCFKFESNFMVADGFYSDPNNLIIRKLAISIIATHWKTDIDAFVSYLAMNYFDRFVSQSEKHYSLEDVEKVRLVALTCLFIAGKFRGISIDLYLVKNFLSDRISYY</sequence>
<feature type="domain" description="Cyclin N-terminal" evidence="3">
    <location>
        <begin position="36"/>
        <end position="100"/>
    </location>
</feature>
<dbReference type="InterPro" id="IPR006671">
    <property type="entry name" value="Cyclin_N"/>
</dbReference>
<proteinExistence type="predicted"/>
<protein>
    <recommendedName>
        <fullName evidence="2">B-like cyclin</fullName>
    </recommendedName>
</protein>
<dbReference type="Pfam" id="PF00134">
    <property type="entry name" value="Cyclin_N"/>
    <property type="match status" value="1"/>
</dbReference>
<evidence type="ECO:0000256" key="2">
    <source>
        <dbReference type="ARBA" id="ARBA00032263"/>
    </source>
</evidence>
<comment type="caution">
    <text evidence="4">The sequence shown here is derived from an EMBL/GenBank/DDBJ whole genome shotgun (WGS) entry which is preliminary data.</text>
</comment>
<dbReference type="Proteomes" id="UP001372338">
    <property type="component" value="Unassembled WGS sequence"/>
</dbReference>
<reference evidence="4 5" key="1">
    <citation type="submission" date="2024-01" db="EMBL/GenBank/DDBJ databases">
        <title>The genomes of 5 underutilized Papilionoideae crops provide insights into root nodulation and disease resistanc.</title>
        <authorList>
            <person name="Yuan L."/>
        </authorList>
    </citation>
    <scope>NUCLEOTIDE SEQUENCE [LARGE SCALE GENOMIC DNA]</scope>
    <source>
        <strain evidence="4">ZHUSHIDOU_FW_LH</strain>
        <tissue evidence="4">Leaf</tissue>
    </source>
</reference>
<organism evidence="4 5">
    <name type="scientific">Crotalaria pallida</name>
    <name type="common">Smooth rattlebox</name>
    <name type="synonym">Crotalaria striata</name>
    <dbReference type="NCBI Taxonomy" id="3830"/>
    <lineage>
        <taxon>Eukaryota</taxon>
        <taxon>Viridiplantae</taxon>
        <taxon>Streptophyta</taxon>
        <taxon>Embryophyta</taxon>
        <taxon>Tracheophyta</taxon>
        <taxon>Spermatophyta</taxon>
        <taxon>Magnoliopsida</taxon>
        <taxon>eudicotyledons</taxon>
        <taxon>Gunneridae</taxon>
        <taxon>Pentapetalae</taxon>
        <taxon>rosids</taxon>
        <taxon>fabids</taxon>
        <taxon>Fabales</taxon>
        <taxon>Fabaceae</taxon>
        <taxon>Papilionoideae</taxon>
        <taxon>50 kb inversion clade</taxon>
        <taxon>genistoids sensu lato</taxon>
        <taxon>core genistoids</taxon>
        <taxon>Crotalarieae</taxon>
        <taxon>Crotalaria</taxon>
    </lineage>
</organism>
<accession>A0AAN9E689</accession>
<evidence type="ECO:0000313" key="5">
    <source>
        <dbReference type="Proteomes" id="UP001372338"/>
    </source>
</evidence>
<evidence type="ECO:0000313" key="4">
    <source>
        <dbReference type="EMBL" id="KAK7244435.1"/>
    </source>
</evidence>
<evidence type="ECO:0000259" key="3">
    <source>
        <dbReference type="Pfam" id="PF00134"/>
    </source>
</evidence>
<evidence type="ECO:0000256" key="1">
    <source>
        <dbReference type="ARBA" id="ARBA00011177"/>
    </source>
</evidence>